<evidence type="ECO:0000313" key="1">
    <source>
        <dbReference type="EMBL" id="MTE15735.1"/>
    </source>
</evidence>
<dbReference type="EMBL" id="WMBB01000011">
    <property type="protein sequence ID" value="MTE15735.1"/>
    <property type="molecule type" value="Genomic_DNA"/>
</dbReference>
<sequence length="179" mass="18967">MRRSDRVQAAWRLFAVLMALASIPLAVMMGISAAATTGAQIRADNASKTAVTATVISDPVRLALPVGQAVASGPPQATVEWGFHGRTDIAVAVVPDSVKRGDTVTRWLDSSGRATASPRPAFDAVIEGFDIGALTVIATCCGATALVWCADHILSRRRDAEWAREWRNFALGIGHNRSS</sequence>
<accession>A0A6I3L5C6</accession>
<evidence type="ECO:0000313" key="2">
    <source>
        <dbReference type="Proteomes" id="UP000432464"/>
    </source>
</evidence>
<dbReference type="PANTHER" id="PTHR42305:SF1">
    <property type="entry name" value="MEMBRANE PROTEIN RV1733C-RELATED"/>
    <property type="match status" value="1"/>
</dbReference>
<dbReference type="InterPro" id="IPR039708">
    <property type="entry name" value="MT1774/Rv1733c-like"/>
</dbReference>
<reference evidence="1 2" key="1">
    <citation type="submission" date="2019-11" db="EMBL/GenBank/DDBJ databases">
        <title>Nocardia sp. nov. CT2-14 isolated from soil.</title>
        <authorList>
            <person name="Kanchanasin P."/>
            <person name="Tanasupawat S."/>
            <person name="Yuki M."/>
            <person name="Kudo T."/>
        </authorList>
    </citation>
    <scope>NUCLEOTIDE SEQUENCE [LARGE SCALE GENOMIC DNA]</scope>
    <source>
        <strain evidence="1 2">CT2-14</strain>
    </source>
</reference>
<dbReference type="AlphaFoldDB" id="A0A6I3L5C6"/>
<proteinExistence type="predicted"/>
<dbReference type="PANTHER" id="PTHR42305">
    <property type="entry name" value="MEMBRANE PROTEIN RV1733C-RELATED"/>
    <property type="match status" value="1"/>
</dbReference>
<keyword evidence="2" id="KW-1185">Reference proteome</keyword>
<organism evidence="1 2">
    <name type="scientific">Nocardia aurantiaca</name>
    <dbReference type="NCBI Taxonomy" id="2675850"/>
    <lineage>
        <taxon>Bacteria</taxon>
        <taxon>Bacillati</taxon>
        <taxon>Actinomycetota</taxon>
        <taxon>Actinomycetes</taxon>
        <taxon>Mycobacteriales</taxon>
        <taxon>Nocardiaceae</taxon>
        <taxon>Nocardia</taxon>
    </lineage>
</organism>
<gene>
    <name evidence="1" type="ORF">GLP40_23560</name>
</gene>
<comment type="caution">
    <text evidence="1">The sequence shown here is derived from an EMBL/GenBank/DDBJ whole genome shotgun (WGS) entry which is preliminary data.</text>
</comment>
<dbReference type="Proteomes" id="UP000432464">
    <property type="component" value="Unassembled WGS sequence"/>
</dbReference>
<name>A0A6I3L5C6_9NOCA</name>
<protein>
    <submittedName>
        <fullName evidence="1">Uncharacterized protein</fullName>
    </submittedName>
</protein>
<dbReference type="RefSeq" id="WP_154790175.1">
    <property type="nucleotide sequence ID" value="NZ_WMBB01000011.1"/>
</dbReference>